<dbReference type="Proteomes" id="UP001461341">
    <property type="component" value="Chromosome"/>
</dbReference>
<sequence length="139" mass="15990">MQKGGSLLKPLLVIQEHWASHHHFDLRLERDGVLKSWAVPKGIPLSPGERRLAIAVEDHALEYADFEGEILEGYGKGKVVIWDRGFYIPEKWEAGEILFEAHGEKMRGKYALIHTSDDQWLLIKRKEEKSSEQKKSSKD</sequence>
<feature type="domain" description="DNA ligase D 3'-phosphoesterase" evidence="1">
    <location>
        <begin position="15"/>
        <end position="113"/>
    </location>
</feature>
<keyword evidence="3" id="KW-1185">Reference proteome</keyword>
<dbReference type="NCBIfam" id="TIGR02777">
    <property type="entry name" value="LigD_PE_dom"/>
    <property type="match status" value="1"/>
</dbReference>
<dbReference type="InterPro" id="IPR014144">
    <property type="entry name" value="LigD_PE_domain"/>
</dbReference>
<name>A0ABZ2Y961_9BACT</name>
<evidence type="ECO:0000259" key="1">
    <source>
        <dbReference type="Pfam" id="PF13298"/>
    </source>
</evidence>
<dbReference type="PANTHER" id="PTHR39465:SF1">
    <property type="entry name" value="DNA LIGASE D 3'-PHOSPHOESTERASE DOMAIN-CONTAINING PROTEIN"/>
    <property type="match status" value="1"/>
</dbReference>
<keyword evidence="2" id="KW-0436">Ligase</keyword>
<dbReference type="RefSeq" id="WP_369017669.1">
    <property type="nucleotide sequence ID" value="NZ_CP121689.1"/>
</dbReference>
<reference evidence="2 3" key="1">
    <citation type="submission" date="2023-03" db="EMBL/GenBank/DDBJ databases">
        <title>Novel Species.</title>
        <authorList>
            <person name="Ma S."/>
        </authorList>
    </citation>
    <scope>NUCLEOTIDE SEQUENCE [LARGE SCALE GENOMIC DNA]</scope>
    <source>
        <strain evidence="2 3">B11</strain>
    </source>
</reference>
<dbReference type="GO" id="GO:0016874">
    <property type="term" value="F:ligase activity"/>
    <property type="evidence" value="ECO:0007669"/>
    <property type="project" value="UniProtKB-KW"/>
</dbReference>
<evidence type="ECO:0000313" key="2">
    <source>
        <dbReference type="EMBL" id="WZL75522.1"/>
    </source>
</evidence>
<dbReference type="PANTHER" id="PTHR39465">
    <property type="entry name" value="DNA LIGASE D, 3'-PHOSPHOESTERASE DOMAIN"/>
    <property type="match status" value="1"/>
</dbReference>
<dbReference type="EMBL" id="CP121689">
    <property type="protein sequence ID" value="WZL75522.1"/>
    <property type="molecule type" value="Genomic_DNA"/>
</dbReference>
<proteinExistence type="predicted"/>
<protein>
    <submittedName>
        <fullName evidence="2">DNA polymerase ligase N-terminal domain-containing protein</fullName>
    </submittedName>
</protein>
<organism evidence="2 3">
    <name type="scientific">Thermatribacter velox</name>
    <dbReference type="NCBI Taxonomy" id="3039681"/>
    <lineage>
        <taxon>Bacteria</taxon>
        <taxon>Pseudomonadati</taxon>
        <taxon>Atribacterota</taxon>
        <taxon>Atribacteria</taxon>
        <taxon>Atribacterales</taxon>
        <taxon>Thermatribacteraceae</taxon>
        <taxon>Thermatribacter</taxon>
    </lineage>
</organism>
<accession>A0ABZ2Y961</accession>
<gene>
    <name evidence="2" type="ORF">QBE54_07960</name>
</gene>
<dbReference type="Pfam" id="PF13298">
    <property type="entry name" value="LigD_N"/>
    <property type="match status" value="1"/>
</dbReference>
<evidence type="ECO:0000313" key="3">
    <source>
        <dbReference type="Proteomes" id="UP001461341"/>
    </source>
</evidence>